<name>A0A7Z2GPS8_9BURK</name>
<sequence length="379" mass="42015">MHRWTSLVCTLFLFAICVTGLPLLFSDEIDGWLTPHVYADVPAGTPPASLDRLVAQARASYPGEIVTSVFIDDDEPQAYVWMAPSWQAMQDEPASRHFLRFDARTGALLERSQSMQAQRWQFMNVMLSVHRDLFAGLPGELFLGVMGLLFVIAIVSGVVLYGPFMKNLKFGTVRADRAPRIRWLDLHNLLGIVTLAWAFVVGATGVMNELATPLFALWQRGDVSHMLAQYRDATPPAQNELTSVQAALDTAKRAVPGMTITGVTFPTRVNGSPWHYLLWAKGDTTLTSRLFSPVLVDARTGQLAHVLQMPWYLRALEVSRPLHFGDYGGMPLKVLWALLDLLTIVVLGSGLYLWFARRHAVAARIEALAAARESEEAAS</sequence>
<feature type="transmembrane region" description="Helical" evidence="1">
    <location>
        <begin position="141"/>
        <end position="165"/>
    </location>
</feature>
<dbReference type="PANTHER" id="PTHR34219">
    <property type="entry name" value="IRON-REGULATED INNER MEMBRANE PROTEIN-RELATED"/>
    <property type="match status" value="1"/>
</dbReference>
<dbReference type="Pfam" id="PF03929">
    <property type="entry name" value="PepSY_TM"/>
    <property type="match status" value="1"/>
</dbReference>
<proteinExistence type="predicted"/>
<reference evidence="2 3" key="1">
    <citation type="submission" date="2019-12" db="EMBL/GenBank/DDBJ databases">
        <title>Paraburkholderia acidiphila 7Q-K02 sp. nov and Paraburkholderia acidisoli DHF22 sp. nov., two strains isolated from forest soil.</title>
        <authorList>
            <person name="Gao Z."/>
            <person name="Qiu L."/>
        </authorList>
    </citation>
    <scope>NUCLEOTIDE SEQUENCE [LARGE SCALE GENOMIC DNA]</scope>
    <source>
        <strain evidence="2 3">DHF22</strain>
    </source>
</reference>
<keyword evidence="1" id="KW-0472">Membrane</keyword>
<keyword evidence="1" id="KW-1133">Transmembrane helix</keyword>
<evidence type="ECO:0000313" key="2">
    <source>
        <dbReference type="EMBL" id="QGZ65731.1"/>
    </source>
</evidence>
<evidence type="ECO:0000256" key="1">
    <source>
        <dbReference type="SAM" id="Phobius"/>
    </source>
</evidence>
<dbReference type="PANTHER" id="PTHR34219:SF3">
    <property type="entry name" value="BLL7967 PROTEIN"/>
    <property type="match status" value="1"/>
</dbReference>
<dbReference type="AlphaFoldDB" id="A0A7Z2GPS8"/>
<dbReference type="InterPro" id="IPR005625">
    <property type="entry name" value="PepSY-ass_TM"/>
</dbReference>
<dbReference type="EMBL" id="CP046915">
    <property type="protein sequence ID" value="QGZ65731.1"/>
    <property type="molecule type" value="Genomic_DNA"/>
</dbReference>
<evidence type="ECO:0000313" key="3">
    <source>
        <dbReference type="Proteomes" id="UP000433577"/>
    </source>
</evidence>
<dbReference type="KEGG" id="pacs:FAZ98_24230"/>
<gene>
    <name evidence="2" type="ORF">FAZ98_24230</name>
</gene>
<organism evidence="2 3">
    <name type="scientific">Paraburkholderia acidisoli</name>
    <dbReference type="NCBI Taxonomy" id="2571748"/>
    <lineage>
        <taxon>Bacteria</taxon>
        <taxon>Pseudomonadati</taxon>
        <taxon>Pseudomonadota</taxon>
        <taxon>Betaproteobacteria</taxon>
        <taxon>Burkholderiales</taxon>
        <taxon>Burkholderiaceae</taxon>
        <taxon>Paraburkholderia</taxon>
    </lineage>
</organism>
<feature type="transmembrane region" description="Helical" evidence="1">
    <location>
        <begin position="334"/>
        <end position="355"/>
    </location>
</feature>
<feature type="transmembrane region" description="Helical" evidence="1">
    <location>
        <begin position="186"/>
        <end position="207"/>
    </location>
</feature>
<protein>
    <submittedName>
        <fullName evidence="2">PepSY domain-containing protein</fullName>
    </submittedName>
</protein>
<accession>A0A7Z2GPS8</accession>
<keyword evidence="3" id="KW-1185">Reference proteome</keyword>
<dbReference type="Proteomes" id="UP000433577">
    <property type="component" value="Chromosome 3"/>
</dbReference>
<keyword evidence="1" id="KW-0812">Transmembrane</keyword>
<dbReference type="OrthoDB" id="9776609at2"/>